<gene>
    <name evidence="2" type="ORF">DFJ67_5608</name>
</gene>
<dbReference type="AlphaFoldDB" id="A0A3D9ZRQ7"/>
<dbReference type="Proteomes" id="UP000256913">
    <property type="component" value="Unassembled WGS sequence"/>
</dbReference>
<evidence type="ECO:0008006" key="4">
    <source>
        <dbReference type="Google" id="ProtNLM"/>
    </source>
</evidence>
<name>A0A3D9ZRQ7_9ACTN</name>
<keyword evidence="1" id="KW-0812">Transmembrane</keyword>
<sequence length="148" mass="15268">MSAAPVYGPPFGPPPKRRRWGLIIGLSVAGVVVLCCGGGVTLVGLIAVQTGPAKSAAASYVDAVIANDDAKAQQYLCSASVAKAHHDSFASHVHSSGVSDSQVVNTKVTLWNLSWKADVQVELTGTTGAQEALDLPLAKEDGKWKVCG</sequence>
<evidence type="ECO:0000313" key="2">
    <source>
        <dbReference type="EMBL" id="REF99569.1"/>
    </source>
</evidence>
<reference evidence="2 3" key="1">
    <citation type="submission" date="2018-08" db="EMBL/GenBank/DDBJ databases">
        <title>Sequencing the genomes of 1000 actinobacteria strains.</title>
        <authorList>
            <person name="Klenk H.-P."/>
        </authorList>
    </citation>
    <scope>NUCLEOTIDE SEQUENCE [LARGE SCALE GENOMIC DNA]</scope>
    <source>
        <strain evidence="2 3">DSM 44099</strain>
    </source>
</reference>
<comment type="caution">
    <text evidence="2">The sequence shown here is derived from an EMBL/GenBank/DDBJ whole genome shotgun (WGS) entry which is preliminary data.</text>
</comment>
<protein>
    <recommendedName>
        <fullName evidence="4">Lumazine-binding protein</fullName>
    </recommendedName>
</protein>
<evidence type="ECO:0000313" key="3">
    <source>
        <dbReference type="Proteomes" id="UP000256913"/>
    </source>
</evidence>
<feature type="transmembrane region" description="Helical" evidence="1">
    <location>
        <begin position="20"/>
        <end position="48"/>
    </location>
</feature>
<dbReference type="OrthoDB" id="3403826at2"/>
<keyword evidence="1" id="KW-1133">Transmembrane helix</keyword>
<organism evidence="2 3">
    <name type="scientific">Asanoa ferruginea</name>
    <dbReference type="NCBI Taxonomy" id="53367"/>
    <lineage>
        <taxon>Bacteria</taxon>
        <taxon>Bacillati</taxon>
        <taxon>Actinomycetota</taxon>
        <taxon>Actinomycetes</taxon>
        <taxon>Micromonosporales</taxon>
        <taxon>Micromonosporaceae</taxon>
        <taxon>Asanoa</taxon>
    </lineage>
</organism>
<dbReference type="RefSeq" id="WP_147315622.1">
    <property type="nucleotide sequence ID" value="NZ_BONB01000067.1"/>
</dbReference>
<evidence type="ECO:0000256" key="1">
    <source>
        <dbReference type="SAM" id="Phobius"/>
    </source>
</evidence>
<dbReference type="EMBL" id="QUMQ01000001">
    <property type="protein sequence ID" value="REF99569.1"/>
    <property type="molecule type" value="Genomic_DNA"/>
</dbReference>
<keyword evidence="3" id="KW-1185">Reference proteome</keyword>
<proteinExistence type="predicted"/>
<dbReference type="Gene3D" id="3.10.450.50">
    <property type="match status" value="1"/>
</dbReference>
<keyword evidence="1" id="KW-0472">Membrane</keyword>
<accession>A0A3D9ZRQ7</accession>